<dbReference type="InterPro" id="IPR016047">
    <property type="entry name" value="M23ase_b-sheet_dom"/>
</dbReference>
<dbReference type="InterPro" id="IPR011055">
    <property type="entry name" value="Dup_hybrid_motif"/>
</dbReference>
<dbReference type="STRING" id="206665.SAMN04488516_11017"/>
<evidence type="ECO:0000259" key="3">
    <source>
        <dbReference type="Pfam" id="PF01551"/>
    </source>
</evidence>
<dbReference type="InterPro" id="IPR050570">
    <property type="entry name" value="Cell_wall_metabolism_enzyme"/>
</dbReference>
<evidence type="ECO:0000313" key="5">
    <source>
        <dbReference type="Proteomes" id="UP000199602"/>
    </source>
</evidence>
<dbReference type="CDD" id="cd12797">
    <property type="entry name" value="M23_peptidase"/>
    <property type="match status" value="1"/>
</dbReference>
<feature type="transmembrane region" description="Helical" evidence="2">
    <location>
        <begin position="7"/>
        <end position="27"/>
    </location>
</feature>
<dbReference type="RefSeq" id="WP_092065856.1">
    <property type="nucleotide sequence ID" value="NZ_FNIN01000010.1"/>
</dbReference>
<feature type="domain" description="M23ase beta-sheet core" evidence="3">
    <location>
        <begin position="322"/>
        <end position="416"/>
    </location>
</feature>
<dbReference type="Proteomes" id="UP000199602">
    <property type="component" value="Unassembled WGS sequence"/>
</dbReference>
<dbReference type="Pfam" id="PF01551">
    <property type="entry name" value="Peptidase_M23"/>
    <property type="match status" value="1"/>
</dbReference>
<gene>
    <name evidence="4" type="ORF">SAMN04488516_11017</name>
</gene>
<reference evidence="4 5" key="1">
    <citation type="submission" date="2016-10" db="EMBL/GenBank/DDBJ databases">
        <authorList>
            <person name="de Groot N.N."/>
        </authorList>
    </citation>
    <scope>NUCLEOTIDE SEQUENCE [LARGE SCALE GENOMIC DNA]</scope>
    <source>
        <strain evidence="4 5">DSM 15269</strain>
    </source>
</reference>
<name>A0A1H0EZV2_9BACT</name>
<dbReference type="EMBL" id="FNIN01000010">
    <property type="protein sequence ID" value="SDN87829.1"/>
    <property type="molecule type" value="Genomic_DNA"/>
</dbReference>
<keyword evidence="2" id="KW-1133">Transmembrane helix</keyword>
<keyword evidence="4" id="KW-0378">Hydrolase</keyword>
<keyword evidence="2" id="KW-0812">Transmembrane</keyword>
<protein>
    <submittedName>
        <fullName evidence="4">Murein DD-endopeptidase MepM and murein hydrolase activator NlpD, contain LysM domain</fullName>
    </submittedName>
</protein>
<dbReference type="PANTHER" id="PTHR21666">
    <property type="entry name" value="PEPTIDASE-RELATED"/>
    <property type="match status" value="1"/>
</dbReference>
<dbReference type="SUPFAM" id="SSF51261">
    <property type="entry name" value="Duplicated hybrid motif"/>
    <property type="match status" value="1"/>
</dbReference>
<organism evidence="4 5">
    <name type="scientific">Desulfonauticus submarinus</name>
    <dbReference type="NCBI Taxonomy" id="206665"/>
    <lineage>
        <taxon>Bacteria</taxon>
        <taxon>Pseudomonadati</taxon>
        <taxon>Thermodesulfobacteriota</taxon>
        <taxon>Desulfovibrionia</taxon>
        <taxon>Desulfovibrionales</taxon>
        <taxon>Desulfonauticaceae</taxon>
        <taxon>Desulfonauticus</taxon>
    </lineage>
</organism>
<evidence type="ECO:0000313" key="4">
    <source>
        <dbReference type="EMBL" id="SDN87829.1"/>
    </source>
</evidence>
<dbReference type="PANTHER" id="PTHR21666:SF289">
    <property type="entry name" value="L-ALA--D-GLU ENDOPEPTIDASE"/>
    <property type="match status" value="1"/>
</dbReference>
<keyword evidence="2" id="KW-0472">Membrane</keyword>
<dbReference type="GO" id="GO:0004222">
    <property type="term" value="F:metalloendopeptidase activity"/>
    <property type="evidence" value="ECO:0007669"/>
    <property type="project" value="TreeGrafter"/>
</dbReference>
<sequence>MFNIKKTLFFIIAIFLISSGALFYFTYFEGEPPSIVLQPSIKYINPTTQFNLQVSDKKQGLKSVNIFIKQNKNEIPLLHKKFNKLNYSEIKFKLPTTKLRPGKFILFIEAQDSSLKNFGQGNIALIKKEFIYDPVPPQLSLLSRTHYLNQGGSGLIVFKANEPIKNAGVKLNNYFFPAYYNKKQNRYYCLFAWPYNLNKNHTPVLLAEDIAGNIAKVEFYYHLNPKKFPHDKINISNNFLSKKIPYFQHYFPEIKDNLQLFLKVNRILRQANREELKKIGLNTSTYALFKGKFKRLPNAARKASFGEIRDYFYQGKKIDRQTHLGLDLASIARAKVPASNTGKVVFADEMGIYGKVVILDHGLGLQTLYAHLSEIKVNVGQIVKKGSIIGRTGATGLAGGDHLHFAVLVSGIPVNPVEWLDLHWLKNNIYDRLP</sequence>
<proteinExistence type="predicted"/>
<dbReference type="OrthoDB" id="9765786at2"/>
<evidence type="ECO:0000256" key="2">
    <source>
        <dbReference type="SAM" id="Phobius"/>
    </source>
</evidence>
<keyword evidence="5" id="KW-1185">Reference proteome</keyword>
<dbReference type="AlphaFoldDB" id="A0A1H0EZV2"/>
<keyword evidence="1" id="KW-0732">Signal</keyword>
<dbReference type="Gene3D" id="2.70.70.10">
    <property type="entry name" value="Glucose Permease (Domain IIA)"/>
    <property type="match status" value="1"/>
</dbReference>
<accession>A0A1H0EZV2</accession>
<evidence type="ECO:0000256" key="1">
    <source>
        <dbReference type="ARBA" id="ARBA00022729"/>
    </source>
</evidence>